<evidence type="ECO:0000313" key="11">
    <source>
        <dbReference type="Proteomes" id="UP000257039"/>
    </source>
</evidence>
<comment type="subunit">
    <text evidence="8">Homotrimer.</text>
</comment>
<keyword evidence="5 8" id="KW-0677">Repeat</keyword>
<dbReference type="InterPro" id="IPR029098">
    <property type="entry name" value="Acetyltransf_C"/>
</dbReference>
<evidence type="ECO:0000313" key="10">
    <source>
        <dbReference type="EMBL" id="RDH45018.1"/>
    </source>
</evidence>
<dbReference type="NCBIfam" id="TIGR01852">
    <property type="entry name" value="lipid_A_lpxA"/>
    <property type="match status" value="1"/>
</dbReference>
<evidence type="ECO:0000256" key="6">
    <source>
        <dbReference type="ARBA" id="ARBA00023098"/>
    </source>
</evidence>
<dbReference type="Gene3D" id="2.160.10.10">
    <property type="entry name" value="Hexapeptide repeat proteins"/>
    <property type="match status" value="1"/>
</dbReference>
<dbReference type="NCBIfam" id="NF003657">
    <property type="entry name" value="PRK05289.1"/>
    <property type="match status" value="1"/>
</dbReference>
<evidence type="ECO:0000256" key="1">
    <source>
        <dbReference type="ARBA" id="ARBA00022490"/>
    </source>
</evidence>
<dbReference type="Pfam" id="PF13720">
    <property type="entry name" value="Acetyltransf_11"/>
    <property type="match status" value="1"/>
</dbReference>
<dbReference type="GO" id="GO:0016020">
    <property type="term" value="C:membrane"/>
    <property type="evidence" value="ECO:0007669"/>
    <property type="project" value="GOC"/>
</dbReference>
<evidence type="ECO:0000256" key="3">
    <source>
        <dbReference type="ARBA" id="ARBA00022556"/>
    </source>
</evidence>
<dbReference type="InterPro" id="IPR018357">
    <property type="entry name" value="Hexapep_transf_CS"/>
</dbReference>
<comment type="function">
    <text evidence="8">Involved in the biosynthesis of lipid A, a phosphorylated glycolipid that anchors the lipopolysaccharide to the outer membrane of the cell.</text>
</comment>
<dbReference type="Gene3D" id="1.20.1180.10">
    <property type="entry name" value="Udp N-acetylglucosamine O-acyltransferase, C-terminal domain"/>
    <property type="match status" value="1"/>
</dbReference>
<keyword evidence="7 8" id="KW-0012">Acyltransferase</keyword>
<evidence type="ECO:0000259" key="9">
    <source>
        <dbReference type="Pfam" id="PF13720"/>
    </source>
</evidence>
<dbReference type="GO" id="GO:0008780">
    <property type="term" value="F:acyl-[acyl-carrier-protein]-UDP-N-acetylglucosamine O-acyltransferase activity"/>
    <property type="evidence" value="ECO:0007669"/>
    <property type="project" value="UniProtKB-UniRule"/>
</dbReference>
<proteinExistence type="inferred from homology"/>
<organism evidence="10 11">
    <name type="scientific">Zooshikella ganghwensis</name>
    <dbReference type="NCBI Taxonomy" id="202772"/>
    <lineage>
        <taxon>Bacteria</taxon>
        <taxon>Pseudomonadati</taxon>
        <taxon>Pseudomonadota</taxon>
        <taxon>Gammaproteobacteria</taxon>
        <taxon>Oceanospirillales</taxon>
        <taxon>Zooshikellaceae</taxon>
        <taxon>Zooshikella</taxon>
    </lineage>
</organism>
<accession>A0A4P9VNJ2</accession>
<dbReference type="PROSITE" id="PS00101">
    <property type="entry name" value="HEXAPEP_TRANSFERASES"/>
    <property type="match status" value="1"/>
</dbReference>
<keyword evidence="6 8" id="KW-0443">Lipid metabolism</keyword>
<dbReference type="HAMAP" id="MF_00387">
    <property type="entry name" value="LpxA"/>
    <property type="match status" value="1"/>
</dbReference>
<comment type="catalytic activity">
    <reaction evidence="8">
        <text>a (3R)-hydroxyacyl-[ACP] + UDP-N-acetyl-alpha-D-glucosamine = a UDP-3-O-[(3R)-3-hydroxyacyl]-N-acetyl-alpha-D-glucosamine + holo-[ACP]</text>
        <dbReference type="Rhea" id="RHEA:67812"/>
        <dbReference type="Rhea" id="RHEA-COMP:9685"/>
        <dbReference type="Rhea" id="RHEA-COMP:9945"/>
        <dbReference type="ChEBI" id="CHEBI:57705"/>
        <dbReference type="ChEBI" id="CHEBI:64479"/>
        <dbReference type="ChEBI" id="CHEBI:78827"/>
        <dbReference type="ChEBI" id="CHEBI:173225"/>
        <dbReference type="EC" id="2.3.1.129"/>
    </reaction>
</comment>
<name>A0A4P9VNJ2_9GAMM</name>
<dbReference type="InterPro" id="IPR011004">
    <property type="entry name" value="Trimer_LpxA-like_sf"/>
</dbReference>
<reference evidence="10 11" key="1">
    <citation type="submission" date="2017-04" db="EMBL/GenBank/DDBJ databases">
        <title>Draft genome sequence of Zooshikella ganghwensis VG4 isolated from Red Sea sediments.</title>
        <authorList>
            <person name="Rehman Z."/>
            <person name="Alam I."/>
            <person name="Kamau A."/>
            <person name="Bajic V."/>
            <person name="Leiknes T."/>
        </authorList>
    </citation>
    <scope>NUCLEOTIDE SEQUENCE [LARGE SCALE GENOMIC DNA]</scope>
    <source>
        <strain evidence="10 11">VG4</strain>
    </source>
</reference>
<dbReference type="PANTHER" id="PTHR43480">
    <property type="entry name" value="ACYL-[ACYL-CARRIER-PROTEIN]--UDP-N-ACETYLGLUCOSAMINE O-ACYLTRANSFERASE"/>
    <property type="match status" value="1"/>
</dbReference>
<dbReference type="SUPFAM" id="SSF51161">
    <property type="entry name" value="Trimeric LpxA-like enzymes"/>
    <property type="match status" value="1"/>
</dbReference>
<keyword evidence="4 8" id="KW-0808">Transferase</keyword>
<dbReference type="EMBL" id="NDXW01000001">
    <property type="protein sequence ID" value="RDH45018.1"/>
    <property type="molecule type" value="Genomic_DNA"/>
</dbReference>
<dbReference type="GO" id="GO:0009245">
    <property type="term" value="P:lipid A biosynthetic process"/>
    <property type="evidence" value="ECO:0007669"/>
    <property type="project" value="UniProtKB-UniRule"/>
</dbReference>
<dbReference type="InterPro" id="IPR010137">
    <property type="entry name" value="Lipid_A_LpxA"/>
</dbReference>
<comment type="caution">
    <text evidence="10">The sequence shown here is derived from an EMBL/GenBank/DDBJ whole genome shotgun (WGS) entry which is preliminary data.</text>
</comment>
<comment type="similarity">
    <text evidence="8">Belongs to the transferase hexapeptide repeat family. LpxA subfamily.</text>
</comment>
<keyword evidence="3 8" id="KW-0441">Lipid A biosynthesis</keyword>
<dbReference type="RefSeq" id="WP_094788054.1">
    <property type="nucleotide sequence ID" value="NZ_NDXW01000001.1"/>
</dbReference>
<evidence type="ECO:0000256" key="8">
    <source>
        <dbReference type="HAMAP-Rule" id="MF_00387"/>
    </source>
</evidence>
<comment type="pathway">
    <text evidence="8">Glycolipid biosynthesis; lipid IV(A) biosynthesis; lipid IV(A) from (3R)-3-hydroxytetradecanoyl-[acyl-carrier-protein] and UDP-N-acetyl-alpha-D-glucosamine: step 1/6.</text>
</comment>
<evidence type="ECO:0000256" key="2">
    <source>
        <dbReference type="ARBA" id="ARBA00022516"/>
    </source>
</evidence>
<keyword evidence="11" id="KW-1185">Reference proteome</keyword>
<dbReference type="AlphaFoldDB" id="A0A4P9VNJ2"/>
<keyword evidence="2 8" id="KW-0444">Lipid biosynthesis</keyword>
<comment type="subcellular location">
    <subcellularLocation>
        <location evidence="8">Cytoplasm</location>
    </subcellularLocation>
</comment>
<dbReference type="GO" id="GO:0005737">
    <property type="term" value="C:cytoplasm"/>
    <property type="evidence" value="ECO:0007669"/>
    <property type="project" value="UniProtKB-SubCell"/>
</dbReference>
<evidence type="ECO:0000256" key="5">
    <source>
        <dbReference type="ARBA" id="ARBA00022737"/>
    </source>
</evidence>
<dbReference type="CDD" id="cd03351">
    <property type="entry name" value="LbH_UDP-GlcNAc_AT"/>
    <property type="match status" value="1"/>
</dbReference>
<sequence>MCKEGITTLIDPRAIIDPSAKLAADVEIGPWTYVGPNVEIDSGTVVHSHVVLKGPTKIGKNNRIFQFSSVGEDCQDKKYKGEPTRLEIGDNNIIREGCTIHRGTIQDNSVTKIGNNNLLMAYVHIGHDCVLSNDIIMANNAAIAGHVYISDGVILGGYSTVHQFCQVGPFSMTAAHTAVFKDIPAFVTVSGNPAAAHGMNYEGMRRRGYSAELISVLRRCYRIIYRQGLTLKDAITELEQWSSEHEEVQCLINSLQSSNRGITR</sequence>
<gene>
    <name evidence="8" type="primary">lpxA</name>
    <name evidence="10" type="ORF">B9G39_17125</name>
</gene>
<dbReference type="EC" id="2.3.1.129" evidence="8"/>
<evidence type="ECO:0000256" key="4">
    <source>
        <dbReference type="ARBA" id="ARBA00022679"/>
    </source>
</evidence>
<dbReference type="PIRSF" id="PIRSF000456">
    <property type="entry name" value="UDP-GlcNAc_acltr"/>
    <property type="match status" value="1"/>
</dbReference>
<evidence type="ECO:0000256" key="7">
    <source>
        <dbReference type="ARBA" id="ARBA00023315"/>
    </source>
</evidence>
<dbReference type="InterPro" id="IPR037157">
    <property type="entry name" value="Acetyltransf_C_sf"/>
</dbReference>
<dbReference type="PANTHER" id="PTHR43480:SF1">
    <property type="entry name" value="ACYL-[ACYL-CARRIER-PROTEIN]--UDP-N-ACETYLGLUCOSAMINE O-ACYLTRANSFERASE, MITOCHONDRIAL-RELATED"/>
    <property type="match status" value="1"/>
</dbReference>
<dbReference type="UniPathway" id="UPA00359">
    <property type="reaction ID" value="UER00477"/>
</dbReference>
<keyword evidence="1 8" id="KW-0963">Cytoplasm</keyword>
<protein>
    <recommendedName>
        <fullName evidence="8">Acyl-[acyl-carrier-protein]--UDP-N-acetylglucosamine O-acyltransferase</fullName>
        <shortName evidence="8">UDP-N-acetylglucosamine acyltransferase</shortName>
        <ecNumber evidence="8">2.3.1.129</ecNumber>
    </recommendedName>
</protein>
<feature type="domain" description="UDP N-acetylglucosamine O-acyltransferase C-terminal" evidence="9">
    <location>
        <begin position="182"/>
        <end position="262"/>
    </location>
</feature>
<dbReference type="Proteomes" id="UP000257039">
    <property type="component" value="Unassembled WGS sequence"/>
</dbReference>